<dbReference type="KEGG" id="oat:OAN307_c08220"/>
<dbReference type="PANTHER" id="PTHR40260">
    <property type="entry name" value="BLR8190 PROTEIN"/>
    <property type="match status" value="1"/>
</dbReference>
<dbReference type="EMBL" id="CP003740">
    <property type="protein sequence ID" value="AGI66545.1"/>
    <property type="molecule type" value="Genomic_DNA"/>
</dbReference>
<name>M9R9X5_9RHOB</name>
<protein>
    <recommendedName>
        <fullName evidence="1">EthD domain-containing protein</fullName>
    </recommendedName>
</protein>
<gene>
    <name evidence="2" type="ORF">OAN307_c08220</name>
</gene>
<reference evidence="2 3" key="1">
    <citation type="journal article" date="2013" name="PLoS ONE">
        <title>Poles Apart: Arctic and Antarctic Octadecabacter strains Share High Genome Plasticity and a New Type of Xanthorhodopsin.</title>
        <authorList>
            <person name="Vollmers J."/>
            <person name="Voget S."/>
            <person name="Dietrich S."/>
            <person name="Gollnow K."/>
            <person name="Smits M."/>
            <person name="Meyer K."/>
            <person name="Brinkhoff T."/>
            <person name="Simon M."/>
            <person name="Daniel R."/>
        </authorList>
    </citation>
    <scope>NUCLEOTIDE SEQUENCE [LARGE SCALE GENOMIC DNA]</scope>
    <source>
        <strain evidence="2 3">307</strain>
    </source>
</reference>
<evidence type="ECO:0000313" key="3">
    <source>
        <dbReference type="Proteomes" id="UP000005307"/>
    </source>
</evidence>
<dbReference type="Proteomes" id="UP000005307">
    <property type="component" value="Chromosome"/>
</dbReference>
<accession>M9R9X5</accession>
<dbReference type="NCBIfam" id="TIGR02118">
    <property type="entry name" value="EthD family reductase"/>
    <property type="match status" value="1"/>
</dbReference>
<proteinExistence type="predicted"/>
<dbReference type="RefSeq" id="WP_015498588.1">
    <property type="nucleotide sequence ID" value="NC_020911.1"/>
</dbReference>
<dbReference type="SUPFAM" id="SSF54909">
    <property type="entry name" value="Dimeric alpha+beta barrel"/>
    <property type="match status" value="1"/>
</dbReference>
<evidence type="ECO:0000259" key="1">
    <source>
        <dbReference type="Pfam" id="PF07110"/>
    </source>
</evidence>
<dbReference type="OrthoDB" id="5343971at2"/>
<organism evidence="2 3">
    <name type="scientific">Octadecabacter antarcticus 307</name>
    <dbReference type="NCBI Taxonomy" id="391626"/>
    <lineage>
        <taxon>Bacteria</taxon>
        <taxon>Pseudomonadati</taxon>
        <taxon>Pseudomonadota</taxon>
        <taxon>Alphaproteobacteria</taxon>
        <taxon>Rhodobacterales</taxon>
        <taxon>Roseobacteraceae</taxon>
        <taxon>Octadecabacter</taxon>
    </lineage>
</organism>
<dbReference type="GO" id="GO:0016491">
    <property type="term" value="F:oxidoreductase activity"/>
    <property type="evidence" value="ECO:0007669"/>
    <property type="project" value="InterPro"/>
</dbReference>
<evidence type="ECO:0000313" key="2">
    <source>
        <dbReference type="EMBL" id="AGI66545.1"/>
    </source>
</evidence>
<keyword evidence="3" id="KW-1185">Reference proteome</keyword>
<sequence>MSVSSQVLYPVGGDTQFDHDYYTTTYIPLVGKHMGEHIDSTSISKSFAGGPDVPAGFYVVATMIFTSMDNLQATLEVAGPVLADIPNFTKTEPKMLIGEVIT</sequence>
<dbReference type="InterPro" id="IPR009799">
    <property type="entry name" value="EthD_dom"/>
</dbReference>
<dbReference type="InterPro" id="IPR011008">
    <property type="entry name" value="Dimeric_a/b-barrel"/>
</dbReference>
<feature type="domain" description="EthD" evidence="1">
    <location>
        <begin position="16"/>
        <end position="90"/>
    </location>
</feature>
<dbReference type="Pfam" id="PF07110">
    <property type="entry name" value="EthD"/>
    <property type="match status" value="1"/>
</dbReference>
<dbReference type="eggNOG" id="ENOG5032S97">
    <property type="taxonomic scope" value="Bacteria"/>
</dbReference>
<dbReference type="PANTHER" id="PTHR40260:SF2">
    <property type="entry name" value="BLR8190 PROTEIN"/>
    <property type="match status" value="1"/>
</dbReference>
<dbReference type="Gene3D" id="3.30.70.100">
    <property type="match status" value="1"/>
</dbReference>
<dbReference type="HOGENOM" id="CLU_115019_1_0_5"/>
<dbReference type="AlphaFoldDB" id="M9R9X5"/>